<evidence type="ECO:0000256" key="1">
    <source>
        <dbReference type="SAM" id="MobiDB-lite"/>
    </source>
</evidence>
<organism evidence="2 3">
    <name type="scientific">Linum trigynum</name>
    <dbReference type="NCBI Taxonomy" id="586398"/>
    <lineage>
        <taxon>Eukaryota</taxon>
        <taxon>Viridiplantae</taxon>
        <taxon>Streptophyta</taxon>
        <taxon>Embryophyta</taxon>
        <taxon>Tracheophyta</taxon>
        <taxon>Spermatophyta</taxon>
        <taxon>Magnoliopsida</taxon>
        <taxon>eudicotyledons</taxon>
        <taxon>Gunneridae</taxon>
        <taxon>Pentapetalae</taxon>
        <taxon>rosids</taxon>
        <taxon>fabids</taxon>
        <taxon>Malpighiales</taxon>
        <taxon>Linaceae</taxon>
        <taxon>Linum</taxon>
    </lineage>
</organism>
<evidence type="ECO:0000313" key="2">
    <source>
        <dbReference type="EMBL" id="CAL1406934.1"/>
    </source>
</evidence>
<dbReference type="AlphaFoldDB" id="A0AAV2G8G7"/>
<gene>
    <name evidence="2" type="ORF">LTRI10_LOCUS46628</name>
</gene>
<keyword evidence="3" id="KW-1185">Reference proteome</keyword>
<sequence>MREVVVHPYWRQALDLKDDTYGELCVEFFNTFTIRKSICLLDRPVRRVEFRLGGELRNLSYDDLTRALGLEAKHDDDWEEGAIQSFDVSAAFMKCCLPSTEGQCLNRPSQRHPHSNPSGVSS</sequence>
<feature type="region of interest" description="Disordered" evidence="1">
    <location>
        <begin position="101"/>
        <end position="122"/>
    </location>
</feature>
<accession>A0AAV2G8G7</accession>
<dbReference type="Proteomes" id="UP001497516">
    <property type="component" value="Chromosome 8"/>
</dbReference>
<protein>
    <submittedName>
        <fullName evidence="2">Uncharacterized protein</fullName>
    </submittedName>
</protein>
<reference evidence="2 3" key="1">
    <citation type="submission" date="2024-04" db="EMBL/GenBank/DDBJ databases">
        <authorList>
            <person name="Fracassetti M."/>
        </authorList>
    </citation>
    <scope>NUCLEOTIDE SEQUENCE [LARGE SCALE GENOMIC DNA]</scope>
</reference>
<name>A0AAV2G8G7_9ROSI</name>
<evidence type="ECO:0000313" key="3">
    <source>
        <dbReference type="Proteomes" id="UP001497516"/>
    </source>
</evidence>
<dbReference type="EMBL" id="OZ034821">
    <property type="protein sequence ID" value="CAL1406934.1"/>
    <property type="molecule type" value="Genomic_DNA"/>
</dbReference>
<proteinExistence type="predicted"/>